<protein>
    <submittedName>
        <fullName evidence="1">Uncharacterized protein</fullName>
    </submittedName>
</protein>
<proteinExistence type="predicted"/>
<organism evidence="1">
    <name type="scientific">marine metagenome</name>
    <dbReference type="NCBI Taxonomy" id="408172"/>
    <lineage>
        <taxon>unclassified sequences</taxon>
        <taxon>metagenomes</taxon>
        <taxon>ecological metagenomes</taxon>
    </lineage>
</organism>
<dbReference type="EMBL" id="UINC01107161">
    <property type="protein sequence ID" value="SVC72328.1"/>
    <property type="molecule type" value="Genomic_DNA"/>
</dbReference>
<reference evidence="1" key="1">
    <citation type="submission" date="2018-05" db="EMBL/GenBank/DDBJ databases">
        <authorList>
            <person name="Lanie J.A."/>
            <person name="Ng W.-L."/>
            <person name="Kazmierczak K.M."/>
            <person name="Andrzejewski T.M."/>
            <person name="Davidsen T.M."/>
            <person name="Wayne K.J."/>
            <person name="Tettelin H."/>
            <person name="Glass J.I."/>
            <person name="Rusch D."/>
            <person name="Podicherti R."/>
            <person name="Tsui H.-C.T."/>
            <person name="Winkler M.E."/>
        </authorList>
    </citation>
    <scope>NUCLEOTIDE SEQUENCE</scope>
</reference>
<accession>A0A382PI04</accession>
<dbReference type="AlphaFoldDB" id="A0A382PI04"/>
<sequence>MKTKILLNKIGRYGLEDIEAFVRKSIDLFDP</sequence>
<evidence type="ECO:0000313" key="1">
    <source>
        <dbReference type="EMBL" id="SVC72328.1"/>
    </source>
</evidence>
<name>A0A382PI04_9ZZZZ</name>
<gene>
    <name evidence="1" type="ORF">METZ01_LOCUS325182</name>
</gene>